<gene>
    <name evidence="5" type="ORF">H9X80_06580</name>
</gene>
<feature type="compositionally biased region" description="Acidic residues" evidence="1">
    <location>
        <begin position="40"/>
        <end position="56"/>
    </location>
</feature>
<evidence type="ECO:0000259" key="4">
    <source>
        <dbReference type="Pfam" id="PF00144"/>
    </source>
</evidence>
<feature type="signal peptide" evidence="3">
    <location>
        <begin position="1"/>
        <end position="29"/>
    </location>
</feature>
<dbReference type="InterPro" id="IPR012338">
    <property type="entry name" value="Beta-lactam/transpept-like"/>
</dbReference>
<keyword evidence="2" id="KW-0812">Transmembrane</keyword>
<name>A0ABS2F2I3_9ACTN</name>
<feature type="region of interest" description="Disordered" evidence="1">
    <location>
        <begin position="35"/>
        <end position="65"/>
    </location>
</feature>
<feature type="domain" description="Beta-lactamase-related" evidence="4">
    <location>
        <begin position="83"/>
        <end position="393"/>
    </location>
</feature>
<accession>A0ABS2F2I3</accession>
<evidence type="ECO:0000313" key="5">
    <source>
        <dbReference type="EMBL" id="MBM6775206.1"/>
    </source>
</evidence>
<comment type="caution">
    <text evidence="5">The sequence shown here is derived from an EMBL/GenBank/DDBJ whole genome shotgun (WGS) entry which is preliminary data.</text>
</comment>
<dbReference type="SUPFAM" id="SSF56601">
    <property type="entry name" value="beta-lactamase/transpeptidase-like"/>
    <property type="match status" value="1"/>
</dbReference>
<reference evidence="5 6" key="1">
    <citation type="journal article" date="2021" name="Sci. Rep.">
        <title>The distribution of antibiotic resistance genes in chicken gut microbiota commensals.</title>
        <authorList>
            <person name="Juricova H."/>
            <person name="Matiasovicova J."/>
            <person name="Kubasova T."/>
            <person name="Cejkova D."/>
            <person name="Rychlik I."/>
        </authorList>
    </citation>
    <scope>NUCLEOTIDE SEQUENCE [LARGE SCALE GENOMIC DNA]</scope>
    <source>
        <strain evidence="5 6">An794</strain>
    </source>
</reference>
<sequence length="530" mass="54806">MAPGALRHAATCLAVALVFALCAPAAARADEALLAGPDDPGVEEDLEQVGDPEDEGAAPVGEEPRGSELADVLDAYLAENAPATGVPGVAVAVVDPDGVRYQATLGDCPDAHETFLLGSLSKSVTAVAVMQLVEEGRIDLDTPVVNYVGTAADLPDAVTVRSLLNQTSGFGYYESLADARVGESAGSFSYANANYDLLGRLVEAVSGQSLDSYLQESVFGPLGMADASADLAATPTVPGYRSWFGVPVADGFRHEEGDDAWGGPASGYVSASLADMEAYLRMYLNSGVVVGGAAADGGALADDGAPADGRSAGVADSITPTASVLSPDGVHQMVFSRVPDPAGDTWYGMGWTTYTWGDGELVMSHDGQVENYVARMCVIPGRNLGVVVLGDANDEFGGNEAFFSLADDIVSIAVGAEPAGVDGAARLSEHVSYDVLYLVAVVACVVPLVRARRWHGRLIPAVILHVVAPAWLLGVPMAATGMRWQDFADFYPDQTLVLVVCCVLLVASGAAKLLAWRRRSTATIAASPAA</sequence>
<feature type="chain" id="PRO_5045520072" evidence="3">
    <location>
        <begin position="30"/>
        <end position="530"/>
    </location>
</feature>
<feature type="transmembrane region" description="Helical" evidence="2">
    <location>
        <begin position="431"/>
        <end position="449"/>
    </location>
</feature>
<dbReference type="InterPro" id="IPR001466">
    <property type="entry name" value="Beta-lactam-related"/>
</dbReference>
<evidence type="ECO:0000256" key="3">
    <source>
        <dbReference type="SAM" id="SignalP"/>
    </source>
</evidence>
<keyword evidence="2" id="KW-1133">Transmembrane helix</keyword>
<dbReference type="Proteomes" id="UP000712527">
    <property type="component" value="Unassembled WGS sequence"/>
</dbReference>
<keyword evidence="3" id="KW-0732">Signal</keyword>
<dbReference type="Gene3D" id="3.40.710.10">
    <property type="entry name" value="DD-peptidase/beta-lactamase superfamily"/>
    <property type="match status" value="1"/>
</dbReference>
<feature type="transmembrane region" description="Helical" evidence="2">
    <location>
        <begin position="496"/>
        <end position="515"/>
    </location>
</feature>
<dbReference type="Pfam" id="PF00144">
    <property type="entry name" value="Beta-lactamase"/>
    <property type="match status" value="1"/>
</dbReference>
<protein>
    <submittedName>
        <fullName evidence="5">Beta-lactamase family protein</fullName>
    </submittedName>
</protein>
<organism evidence="5 6">
    <name type="scientific">Olsenella profusa</name>
    <dbReference type="NCBI Taxonomy" id="138595"/>
    <lineage>
        <taxon>Bacteria</taxon>
        <taxon>Bacillati</taxon>
        <taxon>Actinomycetota</taxon>
        <taxon>Coriobacteriia</taxon>
        <taxon>Coriobacteriales</taxon>
        <taxon>Atopobiaceae</taxon>
        <taxon>Olsenella</taxon>
    </lineage>
</organism>
<evidence type="ECO:0000256" key="2">
    <source>
        <dbReference type="SAM" id="Phobius"/>
    </source>
</evidence>
<feature type="transmembrane region" description="Helical" evidence="2">
    <location>
        <begin position="461"/>
        <end position="484"/>
    </location>
</feature>
<dbReference type="PANTHER" id="PTHR43283:SF18">
    <property type="match status" value="1"/>
</dbReference>
<dbReference type="PANTHER" id="PTHR43283">
    <property type="entry name" value="BETA-LACTAMASE-RELATED"/>
    <property type="match status" value="1"/>
</dbReference>
<keyword evidence="2" id="KW-0472">Membrane</keyword>
<keyword evidence="6" id="KW-1185">Reference proteome</keyword>
<evidence type="ECO:0000313" key="6">
    <source>
        <dbReference type="Proteomes" id="UP000712527"/>
    </source>
</evidence>
<evidence type="ECO:0000256" key="1">
    <source>
        <dbReference type="SAM" id="MobiDB-lite"/>
    </source>
</evidence>
<proteinExistence type="predicted"/>
<dbReference type="InterPro" id="IPR050789">
    <property type="entry name" value="Diverse_Enzym_Activities"/>
</dbReference>
<dbReference type="EMBL" id="JACSNQ010000013">
    <property type="protein sequence ID" value="MBM6775206.1"/>
    <property type="molecule type" value="Genomic_DNA"/>
</dbReference>